<dbReference type="GO" id="GO:0003756">
    <property type="term" value="F:protein disulfide isomerase activity"/>
    <property type="evidence" value="ECO:0007669"/>
    <property type="project" value="EnsemblPlants"/>
</dbReference>
<dbReference type="OrthoDB" id="1001489at2759"/>
<dbReference type="GO" id="GO:0009416">
    <property type="term" value="P:response to light stimulus"/>
    <property type="evidence" value="ECO:0007669"/>
    <property type="project" value="EnsemblPlants"/>
</dbReference>
<reference evidence="2 3" key="1">
    <citation type="journal article" date="2018" name="Nat. Genet.">
        <title>The Rosa genome provides new insights in the design of modern roses.</title>
        <authorList>
            <person name="Bendahmane M."/>
        </authorList>
    </citation>
    <scope>NUCLEOTIDE SEQUENCE [LARGE SCALE GENOMIC DNA]</scope>
    <source>
        <strain evidence="3">cv. Old Blush</strain>
    </source>
</reference>
<evidence type="ECO:0000259" key="1">
    <source>
        <dbReference type="Pfam" id="PF01471"/>
    </source>
</evidence>
<dbReference type="GO" id="GO:0042793">
    <property type="term" value="P:plastid transcription"/>
    <property type="evidence" value="ECO:0007669"/>
    <property type="project" value="EnsemblPlants"/>
</dbReference>
<dbReference type="GO" id="GO:0000427">
    <property type="term" value="C:plastid-encoded plastid RNA polymerase complex"/>
    <property type="evidence" value="ECO:0007669"/>
    <property type="project" value="EnsemblPlants"/>
</dbReference>
<protein>
    <submittedName>
        <fullName evidence="2">Putative Heat shock protein DnaJ, cysteine-rich</fullName>
    </submittedName>
</protein>
<feature type="domain" description="Peptidoglycan binding-like" evidence="1">
    <location>
        <begin position="175"/>
        <end position="233"/>
    </location>
</feature>
<dbReference type="SUPFAM" id="SSF47090">
    <property type="entry name" value="PGBD-like"/>
    <property type="match status" value="1"/>
</dbReference>
<dbReference type="Gene3D" id="1.10.101.10">
    <property type="entry name" value="PGBD-like superfamily/PGBD"/>
    <property type="match status" value="1"/>
</dbReference>
<dbReference type="InterPro" id="IPR002477">
    <property type="entry name" value="Peptidoglycan-bd-like"/>
</dbReference>
<keyword evidence="3" id="KW-1185">Reference proteome</keyword>
<name>A0A2P6QP06_ROSCH</name>
<gene>
    <name evidence="2" type="ORF">RchiOBHm_Chr4g0385901</name>
</gene>
<dbReference type="GO" id="GO:0009408">
    <property type="term" value="P:response to heat"/>
    <property type="evidence" value="ECO:0007669"/>
    <property type="project" value="EnsemblPlants"/>
</dbReference>
<accession>A0A2P6QP06</accession>
<dbReference type="Pfam" id="PF01471">
    <property type="entry name" value="PG_binding_1"/>
    <property type="match status" value="1"/>
</dbReference>
<proteinExistence type="predicted"/>
<dbReference type="Proteomes" id="UP000238479">
    <property type="component" value="Chromosome 4"/>
</dbReference>
<dbReference type="STRING" id="74649.A0A2P6QP06"/>
<dbReference type="PANTHER" id="PTHR15852:SF16">
    <property type="entry name" value="PROTEIN DISULFIDE ISOMERASE PTAC5, CHLOROPLASTIC"/>
    <property type="match status" value="1"/>
</dbReference>
<dbReference type="Gramene" id="PRQ35930">
    <property type="protein sequence ID" value="PRQ35930"/>
    <property type="gene ID" value="RchiOBHm_Chr4g0385901"/>
</dbReference>
<dbReference type="AlphaFoldDB" id="A0A2P6QP06"/>
<comment type="caution">
    <text evidence="2">The sequence shown here is derived from an EMBL/GenBank/DDBJ whole genome shotgun (WGS) entry which is preliminary data.</text>
</comment>
<evidence type="ECO:0000313" key="2">
    <source>
        <dbReference type="EMBL" id="PRQ35930.1"/>
    </source>
</evidence>
<dbReference type="GO" id="GO:0006355">
    <property type="term" value="P:regulation of DNA-templated transcription"/>
    <property type="evidence" value="ECO:0007669"/>
    <property type="project" value="EnsemblPlants"/>
</dbReference>
<dbReference type="InterPro" id="IPR036410">
    <property type="entry name" value="HSP_DnaJ_Cys-rich_dom_sf"/>
</dbReference>
<sequence>MSSSSLTLFLHPHPPRLNHLKPHLYSLSPLTSSLSFKPHICFSSNSNSNHDATSEESRWLREEQRWLREEQRWLREEQRWARDRDSLLREIADLKLKLQALELQNPLQAGASSETIANIAGLLQSLKEKNQIAETGSSSRALELEDHNQVKEVFAVSEVRKEKKTKEVLRKGSEGEHVRAMQEALLKSGFYSGEEDMEFSNFSSGTERAVKTWQASIGLPEDGIMTEELLERLFDPQTEGAVETKEDANGAAGTSVTEISEVKQIVLKEDAAEVDESHHRVFLLGENRWEEPSRLNKKKGSETNTTGTTTTCLTCRGEGRLLCTECDGTGEPNVEEQFLEWIDEGAKCPYCEGLGFTACDVCGGK</sequence>
<dbReference type="GO" id="GO:0042644">
    <property type="term" value="C:chloroplast nucleoid"/>
    <property type="evidence" value="ECO:0007669"/>
    <property type="project" value="EnsemblPlants"/>
</dbReference>
<dbReference type="InterPro" id="IPR036366">
    <property type="entry name" value="PGBDSf"/>
</dbReference>
<dbReference type="PANTHER" id="PTHR15852">
    <property type="entry name" value="PLASTID TRANSCRIPTIONALLY ACTIVE PROTEIN"/>
    <property type="match status" value="1"/>
</dbReference>
<dbReference type="InterPro" id="IPR036365">
    <property type="entry name" value="PGBD-like_sf"/>
</dbReference>
<dbReference type="OMA" id="FMDQIMD"/>
<dbReference type="SUPFAM" id="SSF57938">
    <property type="entry name" value="DnaJ/Hsp40 cysteine-rich domain"/>
    <property type="match status" value="1"/>
</dbReference>
<dbReference type="EMBL" id="PDCK01000042">
    <property type="protein sequence ID" value="PRQ35930.1"/>
    <property type="molecule type" value="Genomic_DNA"/>
</dbReference>
<dbReference type="GO" id="GO:0009658">
    <property type="term" value="P:chloroplast organization"/>
    <property type="evidence" value="ECO:0007669"/>
    <property type="project" value="EnsemblPlants"/>
</dbReference>
<organism evidence="2 3">
    <name type="scientific">Rosa chinensis</name>
    <name type="common">China rose</name>
    <dbReference type="NCBI Taxonomy" id="74649"/>
    <lineage>
        <taxon>Eukaryota</taxon>
        <taxon>Viridiplantae</taxon>
        <taxon>Streptophyta</taxon>
        <taxon>Embryophyta</taxon>
        <taxon>Tracheophyta</taxon>
        <taxon>Spermatophyta</taxon>
        <taxon>Magnoliopsida</taxon>
        <taxon>eudicotyledons</taxon>
        <taxon>Gunneridae</taxon>
        <taxon>Pentapetalae</taxon>
        <taxon>rosids</taxon>
        <taxon>fabids</taxon>
        <taxon>Rosales</taxon>
        <taxon>Rosaceae</taxon>
        <taxon>Rosoideae</taxon>
        <taxon>Rosoideae incertae sedis</taxon>
        <taxon>Rosa</taxon>
    </lineage>
</organism>
<evidence type="ECO:0000313" key="3">
    <source>
        <dbReference type="Proteomes" id="UP000238479"/>
    </source>
</evidence>
<keyword evidence="2" id="KW-0346">Stress response</keyword>